<name>A0A1B3ZHH6_9SPHN</name>
<dbReference type="Gene3D" id="2.60.40.1190">
    <property type="match status" value="1"/>
</dbReference>
<reference evidence="1 2" key="1">
    <citation type="submission" date="2016-01" db="EMBL/GenBank/DDBJ databases">
        <title>Complete genome and mega plasmid sequence of Sphingomonas panacis DCY99 elicits systemic resistance in rice to Xanthomonas oryzae.</title>
        <authorList>
            <person name="Kim Y.J."/>
            <person name="Yang D.C."/>
            <person name="Sing P."/>
        </authorList>
    </citation>
    <scope>NUCLEOTIDE SEQUENCE [LARGE SCALE GENOMIC DNA]</scope>
    <source>
        <strain evidence="1 2">DCY99</strain>
    </source>
</reference>
<dbReference type="KEGG" id="span:AWL63_16905"/>
<proteinExistence type="predicted"/>
<protein>
    <recommendedName>
        <fullName evidence="3">DOMON-like domain-containing protein</fullName>
    </recommendedName>
</protein>
<dbReference type="Proteomes" id="UP000094256">
    <property type="component" value="Chromosome"/>
</dbReference>
<dbReference type="AlphaFoldDB" id="A0A1B3ZHH6"/>
<dbReference type="EMBL" id="CP014168">
    <property type="protein sequence ID" value="AOH86883.1"/>
    <property type="molecule type" value="Genomic_DNA"/>
</dbReference>
<organism evidence="1 2">
    <name type="scientific">Sphingomonas panacis</name>
    <dbReference type="NCBI Taxonomy" id="1560345"/>
    <lineage>
        <taxon>Bacteria</taxon>
        <taxon>Pseudomonadati</taxon>
        <taxon>Pseudomonadota</taxon>
        <taxon>Alphaproteobacteria</taxon>
        <taxon>Sphingomonadales</taxon>
        <taxon>Sphingomonadaceae</taxon>
        <taxon>Sphingomonas</taxon>
    </lineage>
</organism>
<sequence length="169" mass="18606">MDGIEVTLERHGDRLDLRFVVVGAIDNVVWPGDRIDGALPAEHADQCRAHDLWRHSCFEAFVAPAGAPGYREINLATSGHWAAYAFDGYRAGMRQASDVRLTQAGWRFDDRRAEVSLSIAVSHRQADWALNITAIIETSDGGKSYWALAHPPGAPDFHNRDGFVAILPA</sequence>
<dbReference type="CDD" id="cd09627">
    <property type="entry name" value="DOMON_murB_like"/>
    <property type="match status" value="1"/>
</dbReference>
<evidence type="ECO:0000313" key="2">
    <source>
        <dbReference type="Proteomes" id="UP000094256"/>
    </source>
</evidence>
<gene>
    <name evidence="1" type="ORF">AWL63_16905</name>
</gene>
<dbReference type="STRING" id="1560345.AWL63_16905"/>
<evidence type="ECO:0000313" key="1">
    <source>
        <dbReference type="EMBL" id="AOH86883.1"/>
    </source>
</evidence>
<keyword evidence="2" id="KW-1185">Reference proteome</keyword>
<dbReference type="OrthoDB" id="190583at2"/>
<evidence type="ECO:0008006" key="3">
    <source>
        <dbReference type="Google" id="ProtNLM"/>
    </source>
</evidence>
<accession>A0A1B3ZHH6</accession>